<comment type="caution">
    <text evidence="2">The sequence shown here is derived from an EMBL/GenBank/DDBJ whole genome shotgun (WGS) entry which is preliminary data.</text>
</comment>
<gene>
    <name evidence="2" type="ORF">D3P96_08225</name>
</gene>
<sequence>MQDTYNYQPLYRHSYTIRGTTAKKYGGISYAISVETAMIIFFSILFVSLPLSWVVYHINSQYILGSLFIPPIGIYKLYDGTNPDGLKFHQYVWQYGKYYVKYVWPKRTLAHDQAVYYTEGEVVIK</sequence>
<dbReference type="EMBL" id="RHGY01000013">
    <property type="protein sequence ID" value="RRG17348.1"/>
    <property type="molecule type" value="Genomic_DNA"/>
</dbReference>
<accession>A0A3P2RIR9</accession>
<dbReference type="OrthoDB" id="2868465at2"/>
<keyword evidence="1" id="KW-1133">Transmembrane helix</keyword>
<evidence type="ECO:0008006" key="4">
    <source>
        <dbReference type="Google" id="ProtNLM"/>
    </source>
</evidence>
<feature type="transmembrane region" description="Helical" evidence="1">
    <location>
        <begin position="28"/>
        <end position="56"/>
    </location>
</feature>
<keyword evidence="1" id="KW-0472">Membrane</keyword>
<organism evidence="2 3">
    <name type="scientific">Weissella viridescens</name>
    <name type="common">Lactobacillus viridescens</name>
    <dbReference type="NCBI Taxonomy" id="1629"/>
    <lineage>
        <taxon>Bacteria</taxon>
        <taxon>Bacillati</taxon>
        <taxon>Bacillota</taxon>
        <taxon>Bacilli</taxon>
        <taxon>Lactobacillales</taxon>
        <taxon>Lactobacillaceae</taxon>
        <taxon>Weissella</taxon>
    </lineage>
</organism>
<feature type="transmembrane region" description="Helical" evidence="1">
    <location>
        <begin position="62"/>
        <end position="78"/>
    </location>
</feature>
<keyword evidence="1" id="KW-0812">Transmembrane</keyword>
<dbReference type="AlphaFoldDB" id="A0A3P2RIR9"/>
<evidence type="ECO:0000313" key="3">
    <source>
        <dbReference type="Proteomes" id="UP000275836"/>
    </source>
</evidence>
<evidence type="ECO:0000313" key="2">
    <source>
        <dbReference type="EMBL" id="RRG17348.1"/>
    </source>
</evidence>
<dbReference type="Proteomes" id="UP000275836">
    <property type="component" value="Unassembled WGS sequence"/>
</dbReference>
<reference evidence="2 3" key="1">
    <citation type="submission" date="2018-10" db="EMBL/GenBank/DDBJ databases">
        <title>Draft genome sequence of Weissella viridescens UCO-SMC3.</title>
        <authorList>
            <person name="Garcia-Cancino A."/>
            <person name="Espinoza-Monje M."/>
            <person name="Albarracin L."/>
            <person name="Garcia-Castillo V."/>
            <person name="Campos-Martin J."/>
            <person name="Nakano Y."/>
            <person name="Guitierrez-Zamorano C."/>
            <person name="Ikeda-Ohtsubo W."/>
            <person name="Morita H."/>
            <person name="Kitazawa H."/>
            <person name="Villena J."/>
        </authorList>
    </citation>
    <scope>NUCLEOTIDE SEQUENCE [LARGE SCALE GENOMIC DNA]</scope>
    <source>
        <strain evidence="2 3">UCO-SMC3</strain>
    </source>
</reference>
<protein>
    <recommendedName>
        <fullName evidence="4">TcpE family</fullName>
    </recommendedName>
</protein>
<name>A0A3P2RIR9_WEIVI</name>
<evidence type="ECO:0000256" key="1">
    <source>
        <dbReference type="SAM" id="Phobius"/>
    </source>
</evidence>
<proteinExistence type="predicted"/>